<sequence length="70" mass="8035">MNITRTLHYPDCQSTKIKKNGKKASGKQNYLCKNLSSTKTQVIRFRTDNLLQNAALIRSQTLVCYNILFV</sequence>
<reference evidence="1" key="1">
    <citation type="submission" date="2019-03" db="EMBL/GenBank/DDBJ databases">
        <title>Single cell metagenomics reveals metabolic interactions within the superorganism composed of flagellate Streblomastix strix and complex community of Bacteroidetes bacteria on its surface.</title>
        <authorList>
            <person name="Treitli S.C."/>
            <person name="Kolisko M."/>
            <person name="Husnik F."/>
            <person name="Keeling P."/>
            <person name="Hampl V."/>
        </authorList>
    </citation>
    <scope>NUCLEOTIDE SEQUENCE</scope>
    <source>
        <strain evidence="1">STM</strain>
    </source>
</reference>
<name>A0A5J4R4R6_9ZZZZ</name>
<organism evidence="1">
    <name type="scientific">termite gut metagenome</name>
    <dbReference type="NCBI Taxonomy" id="433724"/>
    <lineage>
        <taxon>unclassified sequences</taxon>
        <taxon>metagenomes</taxon>
        <taxon>organismal metagenomes</taxon>
    </lineage>
</organism>
<comment type="caution">
    <text evidence="1">The sequence shown here is derived from an EMBL/GenBank/DDBJ whole genome shotgun (WGS) entry which is preliminary data.</text>
</comment>
<gene>
    <name evidence="1" type="ORF">EZS27_022809</name>
</gene>
<accession>A0A5J4R4R6</accession>
<proteinExistence type="predicted"/>
<dbReference type="AlphaFoldDB" id="A0A5J4R4R6"/>
<protein>
    <recommendedName>
        <fullName evidence="2">InsA N-terminal domain-containing protein</fullName>
    </recommendedName>
</protein>
<dbReference type="EMBL" id="SNRY01001847">
    <property type="protein sequence ID" value="KAA6328274.1"/>
    <property type="molecule type" value="Genomic_DNA"/>
</dbReference>
<evidence type="ECO:0000313" key="1">
    <source>
        <dbReference type="EMBL" id="KAA6328274.1"/>
    </source>
</evidence>
<evidence type="ECO:0008006" key="2">
    <source>
        <dbReference type="Google" id="ProtNLM"/>
    </source>
</evidence>